<dbReference type="PROSITE" id="PS50090">
    <property type="entry name" value="MYB_LIKE"/>
    <property type="match status" value="1"/>
</dbReference>
<feature type="compositionally biased region" description="Polar residues" evidence="3">
    <location>
        <begin position="363"/>
        <end position="380"/>
    </location>
</feature>
<feature type="compositionally biased region" description="Basic and acidic residues" evidence="3">
    <location>
        <begin position="388"/>
        <end position="401"/>
    </location>
</feature>
<dbReference type="SMART" id="SM00717">
    <property type="entry name" value="SANT"/>
    <property type="match status" value="1"/>
</dbReference>
<evidence type="ECO:0000259" key="4">
    <source>
        <dbReference type="PROSITE" id="PS50090"/>
    </source>
</evidence>
<reference evidence="6" key="1">
    <citation type="journal article" date="2013" name="J. Plant Res.">
        <title>Effect of fungi and light on seed germination of three Opuntia species from semiarid lands of central Mexico.</title>
        <authorList>
            <person name="Delgado-Sanchez P."/>
            <person name="Jimenez-Bremont J.F."/>
            <person name="Guerrero-Gonzalez Mde L."/>
            <person name="Flores J."/>
        </authorList>
    </citation>
    <scope>NUCLEOTIDE SEQUENCE</scope>
    <source>
        <tissue evidence="6">Cladode</tissue>
    </source>
</reference>
<dbReference type="PANTHER" id="PTHR46993">
    <property type="entry name" value="MYB TRANSCRIPTION FACTOR"/>
    <property type="match status" value="1"/>
</dbReference>
<evidence type="ECO:0000256" key="3">
    <source>
        <dbReference type="SAM" id="MobiDB-lite"/>
    </source>
</evidence>
<dbReference type="PROSITE" id="PS51294">
    <property type="entry name" value="HTH_MYB"/>
    <property type="match status" value="1"/>
</dbReference>
<feature type="domain" description="HTH myb-type" evidence="5">
    <location>
        <begin position="472"/>
        <end position="528"/>
    </location>
</feature>
<organism evidence="6">
    <name type="scientific">Opuntia streptacantha</name>
    <name type="common">Prickly pear cactus</name>
    <name type="synonym">Opuntia cardona</name>
    <dbReference type="NCBI Taxonomy" id="393608"/>
    <lineage>
        <taxon>Eukaryota</taxon>
        <taxon>Viridiplantae</taxon>
        <taxon>Streptophyta</taxon>
        <taxon>Embryophyta</taxon>
        <taxon>Tracheophyta</taxon>
        <taxon>Spermatophyta</taxon>
        <taxon>Magnoliopsida</taxon>
        <taxon>eudicotyledons</taxon>
        <taxon>Gunneridae</taxon>
        <taxon>Pentapetalae</taxon>
        <taxon>Caryophyllales</taxon>
        <taxon>Cactineae</taxon>
        <taxon>Cactaceae</taxon>
        <taxon>Opuntioideae</taxon>
        <taxon>Opuntia</taxon>
    </lineage>
</organism>
<proteinExistence type="predicted"/>
<dbReference type="GO" id="GO:0005634">
    <property type="term" value="C:nucleus"/>
    <property type="evidence" value="ECO:0007669"/>
    <property type="project" value="UniProtKB-SubCell"/>
</dbReference>
<dbReference type="InterPro" id="IPR001005">
    <property type="entry name" value="SANT/Myb"/>
</dbReference>
<dbReference type="InterPro" id="IPR009057">
    <property type="entry name" value="Homeodomain-like_sf"/>
</dbReference>
<dbReference type="EMBL" id="GISG01212906">
    <property type="protein sequence ID" value="MBA4661577.1"/>
    <property type="molecule type" value="Transcribed_RNA"/>
</dbReference>
<feature type="domain" description="Myb-like" evidence="4">
    <location>
        <begin position="472"/>
        <end position="527"/>
    </location>
</feature>
<dbReference type="CDD" id="cd11660">
    <property type="entry name" value="SANT_TRF"/>
    <property type="match status" value="1"/>
</dbReference>
<feature type="region of interest" description="Disordered" evidence="3">
    <location>
        <begin position="363"/>
        <end position="462"/>
    </location>
</feature>
<evidence type="ECO:0000256" key="1">
    <source>
        <dbReference type="ARBA" id="ARBA00004123"/>
    </source>
</evidence>
<dbReference type="AlphaFoldDB" id="A0A7C9A9Q5"/>
<evidence type="ECO:0000259" key="5">
    <source>
        <dbReference type="PROSITE" id="PS51294"/>
    </source>
</evidence>
<accession>A0A7C9A9Q5</accession>
<dbReference type="SUPFAM" id="SSF46689">
    <property type="entry name" value="Homeodomain-like"/>
    <property type="match status" value="1"/>
</dbReference>
<sequence>MDEEISKWILEFLLRQPIDERIINGILSSLPLKDDDNRLKKTLLLRKIEFEVSNAAISEKLLDLLEIIEELDHREGKSALDSMKAAYCAVAVDCTVRFLDEKVEHNGKYFEAVKRVWRERVCKIEGLASDESKEKMVQIEAALWDSNACGKLSGMNTRNEALKLIRVYLAEEWRSLGPTFLELVAEKAGNVLEGLRSDGGVGGGAVGSANPVRQSAAIGDVRKGLAPVRRKHIAVKSKRGRGAKISSVDVGNGDELTRSVDNIPASEVHREPAAIESSSMELQVSKKVGLPGTQTAQASPKAIDNMNSKTLVGNQTCQKMHATPEVERVQEALKSSSMELHAAVRDPLPDALQTAQTLCSTVATNDKSSQPPGVNQTGPETHTPPKASTERDKENAEKESPAQDPQSSEAQQRMKLRNARRSLMEPDGTAQTFQWSDSVDDLPGGSPKRPRLPSPKDDKPSPVKYYADAKIIRRRTRKKWTPEEEDALRTGVQKFGKGNWKLILHSYREIFRERTDVDLKDKWRNMTR</sequence>
<reference evidence="6" key="2">
    <citation type="submission" date="2020-07" db="EMBL/GenBank/DDBJ databases">
        <authorList>
            <person name="Vera ALvarez R."/>
            <person name="Arias-Moreno D.M."/>
            <person name="Jimenez-Jacinto V."/>
            <person name="Jimenez-Bremont J.F."/>
            <person name="Swaminathan K."/>
            <person name="Moose S.P."/>
            <person name="Guerrero-Gonzalez M.L."/>
            <person name="Marino-Ramirez L."/>
            <person name="Landsman D."/>
            <person name="Rodriguez-Kessler M."/>
            <person name="Delgado-Sanchez P."/>
        </authorList>
    </citation>
    <scope>NUCLEOTIDE SEQUENCE</scope>
    <source>
        <tissue evidence="6">Cladode</tissue>
    </source>
</reference>
<comment type="subcellular location">
    <subcellularLocation>
        <location evidence="1">Nucleus</location>
    </subcellularLocation>
</comment>
<evidence type="ECO:0000256" key="2">
    <source>
        <dbReference type="ARBA" id="ARBA00023242"/>
    </source>
</evidence>
<evidence type="ECO:0000313" key="6">
    <source>
        <dbReference type="EMBL" id="MBA4661577.1"/>
    </source>
</evidence>
<dbReference type="Pfam" id="PF00249">
    <property type="entry name" value="Myb_DNA-binding"/>
    <property type="match status" value="1"/>
</dbReference>
<dbReference type="InterPro" id="IPR017930">
    <property type="entry name" value="Myb_dom"/>
</dbReference>
<dbReference type="Gene3D" id="1.10.10.60">
    <property type="entry name" value="Homeodomain-like"/>
    <property type="match status" value="1"/>
</dbReference>
<keyword evidence="2" id="KW-0539">Nucleus</keyword>
<protein>
    <submittedName>
        <fullName evidence="6">Uncharacterized protein</fullName>
    </submittedName>
</protein>
<dbReference type="PANTHER" id="PTHR46993:SF6">
    <property type="entry name" value="MYB TRANSCRIPTION FACTOR"/>
    <property type="match status" value="1"/>
</dbReference>
<name>A0A7C9A9Q5_OPUST</name>